<dbReference type="GO" id="GO:0016020">
    <property type="term" value="C:membrane"/>
    <property type="evidence" value="ECO:0007669"/>
    <property type="project" value="TreeGrafter"/>
</dbReference>
<dbReference type="SMART" id="SM00926">
    <property type="entry name" value="Molybdop_Fe4S4"/>
    <property type="match status" value="1"/>
</dbReference>
<dbReference type="InterPro" id="IPR027467">
    <property type="entry name" value="MopterinOxRdtase_cofactor_BS"/>
</dbReference>
<name>A0A3B0XUN8_9ZZZZ</name>
<evidence type="ECO:0000256" key="9">
    <source>
        <dbReference type="ARBA" id="ARBA00023014"/>
    </source>
</evidence>
<dbReference type="CDD" id="cd02791">
    <property type="entry name" value="MopB_CT_Nitrate-R-NapA-like"/>
    <property type="match status" value="1"/>
</dbReference>
<dbReference type="InterPro" id="IPR009010">
    <property type="entry name" value="Asp_de-COase-like_dom_sf"/>
</dbReference>
<dbReference type="GO" id="GO:0016491">
    <property type="term" value="F:oxidoreductase activity"/>
    <property type="evidence" value="ECO:0007669"/>
    <property type="project" value="UniProtKB-KW"/>
</dbReference>
<dbReference type="PROSITE" id="PS00932">
    <property type="entry name" value="MOLYBDOPTERIN_PROK_3"/>
    <property type="match status" value="1"/>
</dbReference>
<keyword evidence="6" id="KW-0479">Metal-binding</keyword>
<dbReference type="Pfam" id="PF04324">
    <property type="entry name" value="Fer2_BFD"/>
    <property type="match status" value="1"/>
</dbReference>
<sequence>MIQNDISGLQPTKTTCPYCGVGCGVIVSNEQGEYSVQGNPDHPANQGRLCSKGAALADTLDDEGRMLHPQINAREVDWRTALAHVSTQFERCIEKYGRDSVAMYVSGQLLTEDYYVANKLMKGFIGNANIDTNSRLCMSSVVVAQKRAYGSDSVPCSYEDLARSNLIVIVGSNTAWCHPVIFQRIRQAKKDNPHLKIVVIDPRKTPTCDIADMHLPIRSGQDGLLFNGLLAWLNDHGEINKLFIENCVEGISEALSAAYDCAPDIKKVAELCGLSQAQLKQFYELFSRKEKVVTLFSQGVNQSTSGSDNVNAIINCHLLSGRIGRPGMGAFSLTGQPNAMGGREVGGLSNQLTAHMELENGEHRRLVQQHWQSPFVADNEGYKAVDLFNAILDDKIKALWVIGTNPAVSMPDSNRVREALSHCEFLVVQDCMQNTDTADLAHVRLPATTWGERDGMVTNSERCISRQRAFKKPPGEALPDWQIISRVAKNMGFTQAFNYTSPREIFTEFAALSGKENNGSRDFDISAFAELGETAYAQFLPIQWPVTFQKPAGTQRLFENGKFYTPSGKAQMIAVVPRAVANPVSTQYPLILNTGRIRDQWHTMTRTGKSPRLATHMPEAFVQIHPLAAAANNIVEDDLVEVSSQWGQATVRVCISTDVPEGMVFMAMHWSDQYASNGVTDKLVNPDCDPLSGQPEFKHTPVAIKAIKKSWYGFLLSRRQQNISSQNYWNLNKGHSLWRYEIAGNDIPQNWAENARGVLCAHEKDVSWMEYFDESAKQYRAARLVGDQLESCIFISPDPHLPNRDWLMALFEKPALNETEKAFLLSGRPGEAGGEAGDDAGNSVCACFGVGRNTILNAIREQGLDSVDAIGRALQAGTNCGSCIPELSALLKSGD</sequence>
<dbReference type="InterPro" id="IPR006656">
    <property type="entry name" value="Mopterin_OxRdtase"/>
</dbReference>
<dbReference type="InterPro" id="IPR050123">
    <property type="entry name" value="Prok_molybdopt-oxidoreductase"/>
</dbReference>
<dbReference type="InterPro" id="IPR041957">
    <property type="entry name" value="CT_Nitrate-R-NapA-like"/>
</dbReference>
<dbReference type="Gene3D" id="1.10.10.1100">
    <property type="entry name" value="BFD-like [2Fe-2S]-binding domain"/>
    <property type="match status" value="1"/>
</dbReference>
<organism evidence="12">
    <name type="scientific">hydrothermal vent metagenome</name>
    <dbReference type="NCBI Taxonomy" id="652676"/>
    <lineage>
        <taxon>unclassified sequences</taxon>
        <taxon>metagenomes</taxon>
        <taxon>ecological metagenomes</taxon>
    </lineage>
</organism>
<comment type="cofactor">
    <cofactor evidence="1">
        <name>Mo-bis(molybdopterin guanine dinucleotide)</name>
        <dbReference type="ChEBI" id="CHEBI:60539"/>
    </cofactor>
</comment>
<evidence type="ECO:0000256" key="8">
    <source>
        <dbReference type="ARBA" id="ARBA00023004"/>
    </source>
</evidence>
<evidence type="ECO:0000256" key="6">
    <source>
        <dbReference type="ARBA" id="ARBA00022723"/>
    </source>
</evidence>
<dbReference type="GO" id="GO:0043546">
    <property type="term" value="F:molybdopterin cofactor binding"/>
    <property type="evidence" value="ECO:0007669"/>
    <property type="project" value="InterPro"/>
</dbReference>
<dbReference type="Pfam" id="PF00384">
    <property type="entry name" value="Molybdopterin"/>
    <property type="match status" value="1"/>
</dbReference>
<dbReference type="InterPro" id="IPR007419">
    <property type="entry name" value="BFD-like_2Fe2S-bd_dom"/>
</dbReference>
<keyword evidence="8" id="KW-0408">Iron</keyword>
<evidence type="ECO:0000256" key="3">
    <source>
        <dbReference type="ARBA" id="ARBA00008747"/>
    </source>
</evidence>
<dbReference type="EC" id="1.7.99.4" evidence="12"/>
<dbReference type="FunFam" id="2.40.40.20:FF:000005">
    <property type="entry name" value="Periplasmic nitrate reductase"/>
    <property type="match status" value="1"/>
</dbReference>
<protein>
    <submittedName>
        <fullName evidence="12">Assimilatory nitrate reductase large subunit</fullName>
        <ecNumber evidence="12">1.7.99.4</ecNumber>
    </submittedName>
</protein>
<evidence type="ECO:0000256" key="7">
    <source>
        <dbReference type="ARBA" id="ARBA00023002"/>
    </source>
</evidence>
<proteinExistence type="inferred from homology"/>
<dbReference type="Gene3D" id="3.40.50.740">
    <property type="match status" value="1"/>
</dbReference>
<evidence type="ECO:0000256" key="2">
    <source>
        <dbReference type="ARBA" id="ARBA00001966"/>
    </source>
</evidence>
<comment type="similarity">
    <text evidence="3">Belongs to the prokaryotic molybdopterin-containing oxidoreductase family. NasA/NapA/NarB subfamily.</text>
</comment>
<dbReference type="InterPro" id="IPR041854">
    <property type="entry name" value="BFD-like_2Fe2S-bd_dom_sf"/>
</dbReference>
<dbReference type="Pfam" id="PF04879">
    <property type="entry name" value="Molybdop_Fe4S4"/>
    <property type="match status" value="1"/>
</dbReference>
<dbReference type="SUPFAM" id="SSF50692">
    <property type="entry name" value="ADC-like"/>
    <property type="match status" value="1"/>
</dbReference>
<dbReference type="InterPro" id="IPR006963">
    <property type="entry name" value="Mopterin_OxRdtase_4Fe-4S_dom"/>
</dbReference>
<dbReference type="SUPFAM" id="SSF53706">
    <property type="entry name" value="Formate dehydrogenase/DMSO reductase, domains 1-3"/>
    <property type="match status" value="1"/>
</dbReference>
<dbReference type="GO" id="GO:0051539">
    <property type="term" value="F:4 iron, 4 sulfur cluster binding"/>
    <property type="evidence" value="ECO:0007669"/>
    <property type="project" value="UniProtKB-KW"/>
</dbReference>
<evidence type="ECO:0000256" key="1">
    <source>
        <dbReference type="ARBA" id="ARBA00001942"/>
    </source>
</evidence>
<dbReference type="Gene3D" id="2.40.40.20">
    <property type="match status" value="1"/>
</dbReference>
<evidence type="ECO:0000256" key="10">
    <source>
        <dbReference type="ARBA" id="ARBA00023063"/>
    </source>
</evidence>
<evidence type="ECO:0000256" key="5">
    <source>
        <dbReference type="ARBA" id="ARBA00022505"/>
    </source>
</evidence>
<comment type="cofactor">
    <cofactor evidence="2">
        <name>[4Fe-4S] cluster</name>
        <dbReference type="ChEBI" id="CHEBI:49883"/>
    </cofactor>
</comment>
<dbReference type="Pfam" id="PF01568">
    <property type="entry name" value="Molydop_binding"/>
    <property type="match status" value="1"/>
</dbReference>
<dbReference type="InterPro" id="IPR006655">
    <property type="entry name" value="Mopterin_OxRdtase_prok_CS"/>
</dbReference>
<reference evidence="12" key="1">
    <citation type="submission" date="2018-06" db="EMBL/GenBank/DDBJ databases">
        <authorList>
            <person name="Zhirakovskaya E."/>
        </authorList>
    </citation>
    <scope>NUCLEOTIDE SEQUENCE</scope>
</reference>
<dbReference type="AlphaFoldDB" id="A0A3B0XUN8"/>
<keyword evidence="10" id="KW-0534">Nitrate assimilation</keyword>
<dbReference type="CDD" id="cd02754">
    <property type="entry name" value="MopB_Nitrate-R-NapA-like"/>
    <property type="match status" value="1"/>
</dbReference>
<dbReference type="PROSITE" id="PS00551">
    <property type="entry name" value="MOLYBDOPTERIN_PROK_1"/>
    <property type="match status" value="1"/>
</dbReference>
<accession>A0A3B0XUN8</accession>
<dbReference type="EMBL" id="UOFJ01000582">
    <property type="protein sequence ID" value="VAW71241.1"/>
    <property type="molecule type" value="Genomic_DNA"/>
</dbReference>
<keyword evidence="5" id="KW-0500">Molybdenum</keyword>
<dbReference type="PANTHER" id="PTHR43105">
    <property type="entry name" value="RESPIRATORY NITRATE REDUCTASE"/>
    <property type="match status" value="1"/>
</dbReference>
<dbReference type="InterPro" id="IPR006657">
    <property type="entry name" value="MoPterin_dinucl-bd_dom"/>
</dbReference>
<keyword evidence="9" id="KW-0411">Iron-sulfur</keyword>
<dbReference type="GO" id="GO:0046872">
    <property type="term" value="F:metal ion binding"/>
    <property type="evidence" value="ECO:0007669"/>
    <property type="project" value="UniProtKB-KW"/>
</dbReference>
<feature type="domain" description="4Fe-4S Mo/W bis-MGD-type" evidence="11">
    <location>
        <begin position="9"/>
        <end position="64"/>
    </location>
</feature>
<evidence type="ECO:0000259" key="11">
    <source>
        <dbReference type="PROSITE" id="PS51669"/>
    </source>
</evidence>
<evidence type="ECO:0000256" key="4">
    <source>
        <dbReference type="ARBA" id="ARBA00022485"/>
    </source>
</evidence>
<dbReference type="GO" id="GO:0042128">
    <property type="term" value="P:nitrate assimilation"/>
    <property type="evidence" value="ECO:0007669"/>
    <property type="project" value="UniProtKB-KW"/>
</dbReference>
<keyword evidence="7 12" id="KW-0560">Oxidoreductase</keyword>
<dbReference type="Gene3D" id="2.20.25.90">
    <property type="entry name" value="ADC-like domains"/>
    <property type="match status" value="1"/>
</dbReference>
<dbReference type="Gene3D" id="3.40.228.10">
    <property type="entry name" value="Dimethylsulfoxide Reductase, domain 2"/>
    <property type="match status" value="1"/>
</dbReference>
<dbReference type="PANTHER" id="PTHR43105:SF9">
    <property type="entry name" value="NADPH-FE(3+) OXIDOREDUCTASE SUBUNIT ALPHA"/>
    <property type="match status" value="1"/>
</dbReference>
<dbReference type="PROSITE" id="PS51669">
    <property type="entry name" value="4FE4S_MOW_BIS_MGD"/>
    <property type="match status" value="1"/>
</dbReference>
<keyword evidence="4" id="KW-0004">4Fe-4S</keyword>
<gene>
    <name evidence="12" type="ORF">MNBD_GAMMA10-340</name>
</gene>
<evidence type="ECO:0000313" key="12">
    <source>
        <dbReference type="EMBL" id="VAW71241.1"/>
    </source>
</evidence>